<feature type="region of interest" description="Disordered" evidence="1">
    <location>
        <begin position="309"/>
        <end position="339"/>
    </location>
</feature>
<feature type="domain" description="RSE1/DDB1/CPSF1 first beta-propeller" evidence="2">
    <location>
        <begin position="120"/>
        <end position="305"/>
    </location>
</feature>
<comment type="caution">
    <text evidence="3">The sequence shown here is derived from an EMBL/GenBank/DDBJ whole genome shotgun (WGS) entry which is preliminary data.</text>
</comment>
<dbReference type="InterPro" id="IPR015943">
    <property type="entry name" value="WD40/YVTN_repeat-like_dom_sf"/>
</dbReference>
<dbReference type="InterPro" id="IPR050358">
    <property type="entry name" value="RSE1/DDB1/CFT1"/>
</dbReference>
<dbReference type="Proteomes" id="UP000325081">
    <property type="component" value="Unassembled WGS sequence"/>
</dbReference>
<feature type="compositionally biased region" description="Basic and acidic residues" evidence="1">
    <location>
        <begin position="320"/>
        <end position="331"/>
    </location>
</feature>
<evidence type="ECO:0000259" key="2">
    <source>
        <dbReference type="Pfam" id="PF10433"/>
    </source>
</evidence>
<dbReference type="InterPro" id="IPR018846">
    <property type="entry name" value="Beta-prop_RSE1/DDB1/CPSF1_1st"/>
</dbReference>
<accession>A0A5A7NVU3</accession>
<dbReference type="EMBL" id="BKCP01000001">
    <property type="protein sequence ID" value="GER24636.1"/>
    <property type="molecule type" value="Genomic_DNA"/>
</dbReference>
<sequence>MGIWNDALRALEPTNVTHSCVGNFTAPNDLNLIVSRCTRIEIHLVSFQGLQLMLDMPIYGRIAILELFRPHGETQDHLFMVKEAYNFSVMQWDAENAQFIIRKGKVIPFDNKGKGMFMEEFDIRLPELQVLDIKFLYGCPRPTIVVLYQDTEDERHMKTYEVALMDECFAEGPWSQNNLDNGAELLIPVPPPLCGVLIIGEESIASAFKAIPIRPFVTKAYGRVDVDGSRYLLGDHNGLLHLLVITHDREKVTGLEIELLGKTCIASSISYLDNDVVFVGSSYGDSQMIKLNLSPDAKGSHVEVLKENFSPGPAASAAPHIDELSEKREQPHSLINITDLEDKQHARPKIIKQ</sequence>
<evidence type="ECO:0000313" key="4">
    <source>
        <dbReference type="Proteomes" id="UP000325081"/>
    </source>
</evidence>
<dbReference type="AlphaFoldDB" id="A0A5A7NVU3"/>
<organism evidence="3 4">
    <name type="scientific">Striga asiatica</name>
    <name type="common">Asiatic witchweed</name>
    <name type="synonym">Buchnera asiatica</name>
    <dbReference type="NCBI Taxonomy" id="4170"/>
    <lineage>
        <taxon>Eukaryota</taxon>
        <taxon>Viridiplantae</taxon>
        <taxon>Streptophyta</taxon>
        <taxon>Embryophyta</taxon>
        <taxon>Tracheophyta</taxon>
        <taxon>Spermatophyta</taxon>
        <taxon>Magnoliopsida</taxon>
        <taxon>eudicotyledons</taxon>
        <taxon>Gunneridae</taxon>
        <taxon>Pentapetalae</taxon>
        <taxon>asterids</taxon>
        <taxon>lamiids</taxon>
        <taxon>Lamiales</taxon>
        <taxon>Orobanchaceae</taxon>
        <taxon>Buchnereae</taxon>
        <taxon>Striga</taxon>
    </lineage>
</organism>
<evidence type="ECO:0000256" key="1">
    <source>
        <dbReference type="SAM" id="MobiDB-lite"/>
    </source>
</evidence>
<name>A0A5A7NVU3_STRAF</name>
<reference evidence="4" key="1">
    <citation type="journal article" date="2019" name="Curr. Biol.">
        <title>Genome Sequence of Striga asiatica Provides Insight into the Evolution of Plant Parasitism.</title>
        <authorList>
            <person name="Yoshida S."/>
            <person name="Kim S."/>
            <person name="Wafula E.K."/>
            <person name="Tanskanen J."/>
            <person name="Kim Y.M."/>
            <person name="Honaas L."/>
            <person name="Yang Z."/>
            <person name="Spallek T."/>
            <person name="Conn C.E."/>
            <person name="Ichihashi Y."/>
            <person name="Cheong K."/>
            <person name="Cui S."/>
            <person name="Der J.P."/>
            <person name="Gundlach H."/>
            <person name="Jiao Y."/>
            <person name="Hori C."/>
            <person name="Ishida J.K."/>
            <person name="Kasahara H."/>
            <person name="Kiba T."/>
            <person name="Kim M.S."/>
            <person name="Koo N."/>
            <person name="Laohavisit A."/>
            <person name="Lee Y.H."/>
            <person name="Lumba S."/>
            <person name="McCourt P."/>
            <person name="Mortimer J.C."/>
            <person name="Mutuku J.M."/>
            <person name="Nomura T."/>
            <person name="Sasaki-Sekimoto Y."/>
            <person name="Seto Y."/>
            <person name="Wang Y."/>
            <person name="Wakatake T."/>
            <person name="Sakakibara H."/>
            <person name="Demura T."/>
            <person name="Yamaguchi S."/>
            <person name="Yoneyama K."/>
            <person name="Manabe R.I."/>
            <person name="Nelson D.C."/>
            <person name="Schulman A.H."/>
            <person name="Timko M.P."/>
            <person name="dePamphilis C.W."/>
            <person name="Choi D."/>
            <person name="Shirasu K."/>
        </authorList>
    </citation>
    <scope>NUCLEOTIDE SEQUENCE [LARGE SCALE GENOMIC DNA]</scope>
    <source>
        <strain evidence="4">cv. UVA1</strain>
    </source>
</reference>
<evidence type="ECO:0000313" key="3">
    <source>
        <dbReference type="EMBL" id="GER24636.1"/>
    </source>
</evidence>
<keyword evidence="4" id="KW-1185">Reference proteome</keyword>
<dbReference type="OrthoDB" id="433457at2759"/>
<dbReference type="PANTHER" id="PTHR10644">
    <property type="entry name" value="DNA REPAIR/RNA PROCESSING CPSF FAMILY"/>
    <property type="match status" value="1"/>
</dbReference>
<gene>
    <name evidence="3" type="ORF">STAS_00179</name>
</gene>
<protein>
    <submittedName>
        <fullName evidence="3">DNA damage-binding protein 1</fullName>
    </submittedName>
</protein>
<feature type="domain" description="RSE1/DDB1/CPSF1 first beta-propeller" evidence="2">
    <location>
        <begin position="16"/>
        <end position="99"/>
    </location>
</feature>
<dbReference type="Pfam" id="PF10433">
    <property type="entry name" value="Beta-prop_RSE1_1st"/>
    <property type="match status" value="2"/>
</dbReference>
<proteinExistence type="predicted"/>
<dbReference type="Gene3D" id="2.130.10.10">
    <property type="entry name" value="YVTN repeat-like/Quinoprotein amine dehydrogenase"/>
    <property type="match status" value="1"/>
</dbReference>